<comment type="similarity">
    <text evidence="1">Belongs to the transcriptional regulatory Fis family.</text>
</comment>
<dbReference type="GO" id="GO:0043565">
    <property type="term" value="F:sequence-specific DNA binding"/>
    <property type="evidence" value="ECO:0007669"/>
    <property type="project" value="InterPro"/>
</dbReference>
<evidence type="ECO:0000313" key="7">
    <source>
        <dbReference type="Proteomes" id="UP000005090"/>
    </source>
</evidence>
<name>H8GJW3_METAL</name>
<feature type="compositionally biased region" description="Basic and acidic residues" evidence="4">
    <location>
        <begin position="8"/>
        <end position="22"/>
    </location>
</feature>
<dbReference type="Proteomes" id="UP000005090">
    <property type="component" value="Chromosome"/>
</dbReference>
<keyword evidence="2" id="KW-0238">DNA-binding</keyword>
<keyword evidence="7" id="KW-1185">Reference proteome</keyword>
<evidence type="ECO:0000259" key="5">
    <source>
        <dbReference type="Pfam" id="PF02954"/>
    </source>
</evidence>
<dbReference type="InterPro" id="IPR005412">
    <property type="entry name" value="Fis_DNA-bd"/>
</dbReference>
<protein>
    <recommendedName>
        <fullName evidence="3">Putative Fis-like DNA-binding protein</fullName>
    </recommendedName>
</protein>
<evidence type="ECO:0000256" key="4">
    <source>
        <dbReference type="SAM" id="MobiDB-lite"/>
    </source>
</evidence>
<dbReference type="InterPro" id="IPR009057">
    <property type="entry name" value="Homeodomain-like_sf"/>
</dbReference>
<dbReference type="PRINTS" id="PR01590">
    <property type="entry name" value="HTHFIS"/>
</dbReference>
<gene>
    <name evidence="6" type="ORF">Metal_0052</name>
</gene>
<sequence length="108" mass="12124">METSDNSPTDRFDRGPSGQLEKRETHLDPNATHSIPLSAHVKQAIDLYFAQMKDHDVANLYAIVMNEIEKPLLESALRHCGYNQTKAAKALGLSRSTLRKKLEQYGLS</sequence>
<dbReference type="HOGENOM" id="CLU_158040_3_3_6"/>
<dbReference type="PANTHER" id="PTHR47918:SF1">
    <property type="entry name" value="DNA-BINDING PROTEIN FIS"/>
    <property type="match status" value="1"/>
</dbReference>
<dbReference type="InterPro" id="IPR050207">
    <property type="entry name" value="Trans_regulatory_Fis"/>
</dbReference>
<dbReference type="Pfam" id="PF02954">
    <property type="entry name" value="HTH_8"/>
    <property type="match status" value="1"/>
</dbReference>
<organism evidence="6 7">
    <name type="scientific">Methylomicrobium album BG8</name>
    <dbReference type="NCBI Taxonomy" id="686340"/>
    <lineage>
        <taxon>Bacteria</taxon>
        <taxon>Pseudomonadati</taxon>
        <taxon>Pseudomonadota</taxon>
        <taxon>Gammaproteobacteria</taxon>
        <taxon>Methylococcales</taxon>
        <taxon>Methylococcaceae</taxon>
        <taxon>Methylomicrobium</taxon>
    </lineage>
</organism>
<evidence type="ECO:0000256" key="3">
    <source>
        <dbReference type="ARBA" id="ARBA00029540"/>
    </source>
</evidence>
<evidence type="ECO:0000313" key="6">
    <source>
        <dbReference type="EMBL" id="EIC27922.1"/>
    </source>
</evidence>
<feature type="region of interest" description="Disordered" evidence="4">
    <location>
        <begin position="1"/>
        <end position="22"/>
    </location>
</feature>
<evidence type="ECO:0000256" key="2">
    <source>
        <dbReference type="ARBA" id="ARBA00023125"/>
    </source>
</evidence>
<feature type="domain" description="DNA binding HTH" evidence="5">
    <location>
        <begin position="66"/>
        <end position="105"/>
    </location>
</feature>
<dbReference type="STRING" id="686340.Metal_0052"/>
<dbReference type="AlphaFoldDB" id="H8GJW3"/>
<dbReference type="EMBL" id="CM001475">
    <property type="protein sequence ID" value="EIC27922.1"/>
    <property type="molecule type" value="Genomic_DNA"/>
</dbReference>
<dbReference type="eggNOG" id="COG2901">
    <property type="taxonomic scope" value="Bacteria"/>
</dbReference>
<evidence type="ECO:0000256" key="1">
    <source>
        <dbReference type="ARBA" id="ARBA00008559"/>
    </source>
</evidence>
<dbReference type="SUPFAM" id="SSF46689">
    <property type="entry name" value="Homeodomain-like"/>
    <property type="match status" value="1"/>
</dbReference>
<dbReference type="PRINTS" id="PR01591">
    <property type="entry name" value="DNABINDNGFIS"/>
</dbReference>
<dbReference type="InterPro" id="IPR002197">
    <property type="entry name" value="HTH_Fis"/>
</dbReference>
<accession>H8GJW3</accession>
<dbReference type="Gene3D" id="1.10.10.60">
    <property type="entry name" value="Homeodomain-like"/>
    <property type="match status" value="1"/>
</dbReference>
<dbReference type="GO" id="GO:0006355">
    <property type="term" value="P:regulation of DNA-templated transcription"/>
    <property type="evidence" value="ECO:0007669"/>
    <property type="project" value="InterPro"/>
</dbReference>
<reference evidence="6 7" key="1">
    <citation type="journal article" date="2013" name="Genome Announc.">
        <title>Genome Sequence of the Obligate Gammaproteobacterial Methanotroph Methylomicrobium album Strain BG8.</title>
        <authorList>
            <person name="Kits K.D."/>
            <person name="Kalyuzhnaya M.G."/>
            <person name="Klotz M.G."/>
            <person name="Jetten M.S."/>
            <person name="Op den Camp H.J."/>
            <person name="Vuilleumier S."/>
            <person name="Bringel F."/>
            <person name="Dispirito A.A."/>
            <person name="Murrell J.C."/>
            <person name="Bruce D."/>
            <person name="Cheng J.F."/>
            <person name="Copeland A."/>
            <person name="Goodwin L."/>
            <person name="Hauser L."/>
            <person name="Lajus A."/>
            <person name="Land M.L."/>
            <person name="Lapidus A."/>
            <person name="Lucas S."/>
            <person name="Medigue C."/>
            <person name="Pitluck S."/>
            <person name="Woyke T."/>
            <person name="Zeytun A."/>
            <person name="Stein L.Y."/>
        </authorList>
    </citation>
    <scope>NUCLEOTIDE SEQUENCE [LARGE SCALE GENOMIC DNA]</scope>
    <source>
        <strain evidence="6 7">BG8</strain>
    </source>
</reference>
<proteinExistence type="inferred from homology"/>
<dbReference type="PANTHER" id="PTHR47918">
    <property type="entry name" value="DNA-BINDING PROTEIN FIS"/>
    <property type="match status" value="1"/>
</dbReference>